<reference evidence="3" key="1">
    <citation type="submission" date="2021-05" db="EMBL/GenBank/DDBJ databases">
        <authorList>
            <person name="Stam R."/>
        </authorList>
    </citation>
    <scope>NUCLEOTIDE SEQUENCE</scope>
    <source>
        <strain evidence="3">CS162</strain>
    </source>
</reference>
<evidence type="ECO:0000313" key="3">
    <source>
        <dbReference type="EMBL" id="CAG5184081.1"/>
    </source>
</evidence>
<evidence type="ECO:0000313" key="2">
    <source>
        <dbReference type="EMBL" id="CAG5174739.1"/>
    </source>
</evidence>
<dbReference type="PANTHER" id="PTHR42085">
    <property type="entry name" value="F-BOX DOMAIN-CONTAINING PROTEIN"/>
    <property type="match status" value="1"/>
</dbReference>
<comment type="caution">
    <text evidence="3">The sequence shown here is derived from an EMBL/GenBank/DDBJ whole genome shotgun (WGS) entry which is preliminary data.</text>
</comment>
<evidence type="ECO:0000313" key="4">
    <source>
        <dbReference type="Proteomes" id="UP000676310"/>
    </source>
</evidence>
<dbReference type="Proteomes" id="UP000676310">
    <property type="component" value="Unassembled WGS sequence"/>
</dbReference>
<feature type="domain" description="2EXR" evidence="1">
    <location>
        <begin position="13"/>
        <end position="76"/>
    </location>
</feature>
<dbReference type="EMBL" id="CAJRGZ010000029">
    <property type="protein sequence ID" value="CAG5184081.1"/>
    <property type="molecule type" value="Genomic_DNA"/>
</dbReference>
<gene>
    <name evidence="3" type="ORF">ALTATR162_LOCUS10900</name>
    <name evidence="2" type="ORF">ALTATR162_LOCUS7851</name>
</gene>
<dbReference type="EMBL" id="CAJRGZ010000022">
    <property type="protein sequence ID" value="CAG5174739.1"/>
    <property type="molecule type" value="Genomic_DNA"/>
</dbReference>
<dbReference type="OrthoDB" id="3686254at2759"/>
<organism evidence="3 4">
    <name type="scientific">Alternaria atra</name>
    <dbReference type="NCBI Taxonomy" id="119953"/>
    <lineage>
        <taxon>Eukaryota</taxon>
        <taxon>Fungi</taxon>
        <taxon>Dikarya</taxon>
        <taxon>Ascomycota</taxon>
        <taxon>Pezizomycotina</taxon>
        <taxon>Dothideomycetes</taxon>
        <taxon>Pleosporomycetidae</taxon>
        <taxon>Pleosporales</taxon>
        <taxon>Pleosporineae</taxon>
        <taxon>Pleosporaceae</taxon>
        <taxon>Alternaria</taxon>
        <taxon>Alternaria sect. Ulocladioides</taxon>
    </lineage>
</organism>
<sequence length="178" mass="19687">MPASPPQKIDGAFLELPGEIRNKIYTMAIYPELSSIVIANCTKPEHLAASVLHLPLFRVCRQIRAECLSYICATFPLRILGLQTALLFFSCAGTAISEIKALVLVQPATSIVESKGGRDRVEHFLAALNMMDELNEMRLEGMGSMSRLGHGGEHMDFVRKVEDLSKKGVDVQVRFGKR</sequence>
<protein>
    <recommendedName>
        <fullName evidence="1">2EXR domain-containing protein</fullName>
    </recommendedName>
</protein>
<dbReference type="PANTHER" id="PTHR42085:SF2">
    <property type="entry name" value="F-BOX DOMAIN-CONTAINING PROTEIN"/>
    <property type="match status" value="1"/>
</dbReference>
<keyword evidence="4" id="KW-1185">Reference proteome</keyword>
<dbReference type="InterPro" id="IPR038883">
    <property type="entry name" value="AN11006-like"/>
</dbReference>
<dbReference type="GeneID" id="67011113"/>
<dbReference type="Pfam" id="PF20150">
    <property type="entry name" value="2EXR"/>
    <property type="match status" value="1"/>
</dbReference>
<accession>A0A8J2N559</accession>
<evidence type="ECO:0000259" key="1">
    <source>
        <dbReference type="Pfam" id="PF20150"/>
    </source>
</evidence>
<proteinExistence type="predicted"/>
<dbReference type="RefSeq" id="XP_043174475.1">
    <property type="nucleotide sequence ID" value="XM_043318540.1"/>
</dbReference>
<name>A0A8J2N559_9PLEO</name>
<dbReference type="InterPro" id="IPR045518">
    <property type="entry name" value="2EXR"/>
</dbReference>
<dbReference type="AlphaFoldDB" id="A0A8J2N559"/>